<keyword evidence="3" id="KW-0732">Signal</keyword>
<dbReference type="AlphaFoldDB" id="A0A1B7TI92"/>
<accession>A0A1B7TI92</accession>
<dbReference type="Gene3D" id="2.40.70.10">
    <property type="entry name" value="Acid Proteases"/>
    <property type="match status" value="2"/>
</dbReference>
<evidence type="ECO:0000256" key="7">
    <source>
        <dbReference type="PIRSR" id="PIRSR601461-2"/>
    </source>
</evidence>
<reference evidence="11" key="1">
    <citation type="journal article" date="2016" name="Proc. Natl. Acad. Sci. U.S.A.">
        <title>Comparative genomics of biotechnologically important yeasts.</title>
        <authorList>
            <person name="Riley R."/>
            <person name="Haridas S."/>
            <person name="Wolfe K.H."/>
            <person name="Lopes M.R."/>
            <person name="Hittinger C.T."/>
            <person name="Goeker M."/>
            <person name="Salamov A.A."/>
            <person name="Wisecaver J.H."/>
            <person name="Long T.M."/>
            <person name="Calvey C.H."/>
            <person name="Aerts A.L."/>
            <person name="Barry K.W."/>
            <person name="Choi C."/>
            <person name="Clum A."/>
            <person name="Coughlan A.Y."/>
            <person name="Deshpande S."/>
            <person name="Douglass A.P."/>
            <person name="Hanson S.J."/>
            <person name="Klenk H.-P."/>
            <person name="LaButti K.M."/>
            <person name="Lapidus A."/>
            <person name="Lindquist E.A."/>
            <person name="Lipzen A.M."/>
            <person name="Meier-Kolthoff J.P."/>
            <person name="Ohm R.A."/>
            <person name="Otillar R.P."/>
            <person name="Pangilinan J.L."/>
            <person name="Peng Y."/>
            <person name="Rokas A."/>
            <person name="Rosa C.A."/>
            <person name="Scheuner C."/>
            <person name="Sibirny A.A."/>
            <person name="Slot J.C."/>
            <person name="Stielow J.B."/>
            <person name="Sun H."/>
            <person name="Kurtzman C.P."/>
            <person name="Blackwell M."/>
            <person name="Grigoriev I.V."/>
            <person name="Jeffries T.W."/>
        </authorList>
    </citation>
    <scope>NUCLEOTIDE SEQUENCE [LARGE SCALE GENOMIC DNA]</scope>
    <source>
        <strain evidence="11">NRRL Y-1626</strain>
    </source>
</reference>
<evidence type="ECO:0000313" key="11">
    <source>
        <dbReference type="Proteomes" id="UP000092321"/>
    </source>
</evidence>
<dbReference type="SUPFAM" id="SSF50630">
    <property type="entry name" value="Acid proteases"/>
    <property type="match status" value="1"/>
</dbReference>
<protein>
    <submittedName>
        <fullName evidence="10">Peptidase A1</fullName>
    </submittedName>
</protein>
<name>A0A1B7TI92_9ASCO</name>
<dbReference type="InterPro" id="IPR033121">
    <property type="entry name" value="PEPTIDASE_A1"/>
</dbReference>
<gene>
    <name evidence="10" type="ORF">HANVADRAFT_12437</name>
</gene>
<dbReference type="GO" id="GO:0006508">
    <property type="term" value="P:proteolysis"/>
    <property type="evidence" value="ECO:0007669"/>
    <property type="project" value="UniProtKB-KW"/>
</dbReference>
<dbReference type="GO" id="GO:0004190">
    <property type="term" value="F:aspartic-type endopeptidase activity"/>
    <property type="evidence" value="ECO:0007669"/>
    <property type="project" value="UniProtKB-KW"/>
</dbReference>
<sequence length="392" mass="42155">TSDTLKFVIDNEQSYYSVDLIMGSNNQELSVLLDTGSSDLWVLGATSDNVTAFEANCETFGVFTPSDSITFEKNHTDAEFFIQYGDGTFAEGYWGSDQLTINGVAVDGLLFGVANMSNSSNVLGISFPYLESSYQSSSSDSFTYSNLPQLLKDTGLIQKVVYSLFLNSLEASSGDLLFGALDTSKYTGSLYTIPLINIYSAYYSNPIEFDITLQGSGYVSSSGKTTTFSTQYLPALLDSGTTLLYLPTTLATIFASAVGAKWDTSLQYFTMSCPSTSTADNAAYVFQFGGINYYVPLANYILETSDSSICVLGIQPQSSQYCILGDNTLSALYIVYDLEDYEVAIAQANYAGATDSDIKEITSTIPGATSAPSYSSTWTATVSTITTGGDIF</sequence>
<feature type="non-terminal residue" evidence="10">
    <location>
        <position position="392"/>
    </location>
</feature>
<evidence type="ECO:0000256" key="6">
    <source>
        <dbReference type="PIRSR" id="PIRSR601461-1"/>
    </source>
</evidence>
<dbReference type="InterPro" id="IPR033876">
    <property type="entry name" value="SAP-like"/>
</dbReference>
<comment type="caution">
    <text evidence="10">The sequence shown here is derived from an EMBL/GenBank/DDBJ whole genome shotgun (WGS) entry which is preliminary data.</text>
</comment>
<evidence type="ECO:0000256" key="3">
    <source>
        <dbReference type="ARBA" id="ARBA00022729"/>
    </source>
</evidence>
<dbReference type="EMBL" id="LXPE01000003">
    <property type="protein sequence ID" value="OBA28449.1"/>
    <property type="molecule type" value="Genomic_DNA"/>
</dbReference>
<keyword evidence="7" id="KW-1015">Disulfide bond</keyword>
<dbReference type="InterPro" id="IPR001969">
    <property type="entry name" value="Aspartic_peptidase_AS"/>
</dbReference>
<dbReference type="CDD" id="cd05474">
    <property type="entry name" value="SAP_like"/>
    <property type="match status" value="1"/>
</dbReference>
<dbReference type="PROSITE" id="PS00141">
    <property type="entry name" value="ASP_PROTEASE"/>
    <property type="match status" value="2"/>
</dbReference>
<keyword evidence="2 8" id="KW-0645">Protease</keyword>
<comment type="similarity">
    <text evidence="1 8">Belongs to the peptidase A1 family.</text>
</comment>
<proteinExistence type="inferred from homology"/>
<dbReference type="PRINTS" id="PR00792">
    <property type="entry name" value="PEPSIN"/>
</dbReference>
<evidence type="ECO:0000256" key="4">
    <source>
        <dbReference type="ARBA" id="ARBA00022750"/>
    </source>
</evidence>
<evidence type="ECO:0000313" key="10">
    <source>
        <dbReference type="EMBL" id="OBA28449.1"/>
    </source>
</evidence>
<evidence type="ECO:0000259" key="9">
    <source>
        <dbReference type="PROSITE" id="PS51767"/>
    </source>
</evidence>
<dbReference type="PANTHER" id="PTHR47966">
    <property type="entry name" value="BETA-SITE APP-CLEAVING ENZYME, ISOFORM A-RELATED"/>
    <property type="match status" value="1"/>
</dbReference>
<evidence type="ECO:0000256" key="2">
    <source>
        <dbReference type="ARBA" id="ARBA00022670"/>
    </source>
</evidence>
<dbReference type="PROSITE" id="PS51767">
    <property type="entry name" value="PEPTIDASE_A1"/>
    <property type="match status" value="1"/>
</dbReference>
<keyword evidence="11" id="KW-1185">Reference proteome</keyword>
<evidence type="ECO:0000256" key="5">
    <source>
        <dbReference type="ARBA" id="ARBA00022801"/>
    </source>
</evidence>
<evidence type="ECO:0000256" key="1">
    <source>
        <dbReference type="ARBA" id="ARBA00007447"/>
    </source>
</evidence>
<feature type="disulfide bond" evidence="7">
    <location>
        <begin position="273"/>
        <end position="310"/>
    </location>
</feature>
<dbReference type="Proteomes" id="UP000092321">
    <property type="component" value="Unassembled WGS sequence"/>
</dbReference>
<feature type="non-terminal residue" evidence="10">
    <location>
        <position position="1"/>
    </location>
</feature>
<evidence type="ECO:0000256" key="8">
    <source>
        <dbReference type="RuleBase" id="RU000454"/>
    </source>
</evidence>
<keyword evidence="5 8" id="KW-0378">Hydrolase</keyword>
<feature type="domain" description="Peptidase A1" evidence="9">
    <location>
        <begin position="16"/>
        <end position="346"/>
    </location>
</feature>
<feature type="active site" evidence="6">
    <location>
        <position position="238"/>
    </location>
</feature>
<dbReference type="OrthoDB" id="3972413at2759"/>
<feature type="active site" evidence="6">
    <location>
        <position position="34"/>
    </location>
</feature>
<dbReference type="InterPro" id="IPR021109">
    <property type="entry name" value="Peptidase_aspartic_dom_sf"/>
</dbReference>
<dbReference type="Pfam" id="PF00026">
    <property type="entry name" value="Asp"/>
    <property type="match status" value="1"/>
</dbReference>
<dbReference type="FunFam" id="2.40.70.10:FF:000011">
    <property type="entry name" value="Aspartic protease"/>
    <property type="match status" value="1"/>
</dbReference>
<dbReference type="InterPro" id="IPR001461">
    <property type="entry name" value="Aspartic_peptidase_A1"/>
</dbReference>
<organism evidence="10 11">
    <name type="scientific">Hanseniaspora valbyensis NRRL Y-1626</name>
    <dbReference type="NCBI Taxonomy" id="766949"/>
    <lineage>
        <taxon>Eukaryota</taxon>
        <taxon>Fungi</taxon>
        <taxon>Dikarya</taxon>
        <taxon>Ascomycota</taxon>
        <taxon>Saccharomycotina</taxon>
        <taxon>Saccharomycetes</taxon>
        <taxon>Saccharomycodales</taxon>
        <taxon>Saccharomycodaceae</taxon>
        <taxon>Hanseniaspora</taxon>
    </lineage>
</organism>
<dbReference type="PANTHER" id="PTHR47966:SF65">
    <property type="entry name" value="ASPARTIC-TYPE ENDOPEPTIDASE"/>
    <property type="match status" value="1"/>
</dbReference>
<dbReference type="GO" id="GO:0071944">
    <property type="term" value="C:cell periphery"/>
    <property type="evidence" value="ECO:0007669"/>
    <property type="project" value="UniProtKB-ARBA"/>
</dbReference>
<keyword evidence="4 8" id="KW-0064">Aspartyl protease</keyword>